<dbReference type="InterPro" id="IPR013830">
    <property type="entry name" value="SGNH_hydro"/>
</dbReference>
<comment type="caution">
    <text evidence="4">The sequence shown here is derived from an EMBL/GenBank/DDBJ whole genome shotgun (WGS) entry which is preliminary data.</text>
</comment>
<feature type="domain" description="SGNH hydrolase-type esterase" evidence="2">
    <location>
        <begin position="180"/>
        <end position="361"/>
    </location>
</feature>
<dbReference type="Proteomes" id="UP001597510">
    <property type="component" value="Unassembled WGS sequence"/>
</dbReference>
<keyword evidence="4" id="KW-0378">Hydrolase</keyword>
<keyword evidence="5" id="KW-1185">Reference proteome</keyword>
<proteinExistence type="predicted"/>
<dbReference type="InterPro" id="IPR036514">
    <property type="entry name" value="SGNH_hydro_sf"/>
</dbReference>
<sequence>MKYNSIFFLFLIFIGLSSSAQQINWWNPADATFPVIEGRAWHTNLAKPYDRLPAKAEKTVRQAVWSLGQNTAGEYIKFTTNATEITVRYQISKNKSMDHMPATGVSGVDLYALDANNNWQWIRGAYSFGDTVQYKFTNVISTVPIKEFRLYLPLYNMPKWMQIGVSKDKNFTPLQVSNEQALVLYGTSIMQGACASRPGLAWTNILDRKLNVPIVNLGFSGNGRLEQPLIDLMNETNAKLFVLDCQPNLVDKKVYPAGDIENRIRTSVKSLQTNHPDVPILLVEHCCGVPEVGVDTTFFNRYKWSSEVMNKTYKAMKKEGVKNIHLLTAADIGFDSASTVDGTHPTDIGMMKYADAYEKAINKILGKKGIRK</sequence>
<dbReference type="RefSeq" id="WP_340233048.1">
    <property type="nucleotide sequence ID" value="NZ_JBBEWC010000001.1"/>
</dbReference>
<dbReference type="EMBL" id="JBHULC010000038">
    <property type="protein sequence ID" value="MFD2523356.1"/>
    <property type="molecule type" value="Genomic_DNA"/>
</dbReference>
<name>A0ABW5JEW2_9BACT</name>
<evidence type="ECO:0000313" key="4">
    <source>
        <dbReference type="EMBL" id="MFD2523356.1"/>
    </source>
</evidence>
<keyword evidence="1" id="KW-0732">Signal</keyword>
<dbReference type="SUPFAM" id="SSF52266">
    <property type="entry name" value="SGNH hydrolase"/>
    <property type="match status" value="1"/>
</dbReference>
<feature type="domain" description="SGNH hydrolase-type esterase N-terminal" evidence="3">
    <location>
        <begin position="23"/>
        <end position="171"/>
    </location>
</feature>
<evidence type="ECO:0000313" key="5">
    <source>
        <dbReference type="Proteomes" id="UP001597510"/>
    </source>
</evidence>
<gene>
    <name evidence="4" type="ORF">ACFSR2_20835</name>
</gene>
<feature type="chain" id="PRO_5045851689" evidence="1">
    <location>
        <begin position="21"/>
        <end position="372"/>
    </location>
</feature>
<feature type="signal peptide" evidence="1">
    <location>
        <begin position="1"/>
        <end position="20"/>
    </location>
</feature>
<reference evidence="5" key="1">
    <citation type="journal article" date="2019" name="Int. J. Syst. Evol. Microbiol.">
        <title>The Global Catalogue of Microorganisms (GCM) 10K type strain sequencing project: providing services to taxonomists for standard genome sequencing and annotation.</title>
        <authorList>
            <consortium name="The Broad Institute Genomics Platform"/>
            <consortium name="The Broad Institute Genome Sequencing Center for Infectious Disease"/>
            <person name="Wu L."/>
            <person name="Ma J."/>
        </authorList>
    </citation>
    <scope>NUCLEOTIDE SEQUENCE [LARGE SCALE GENOMIC DNA]</scope>
    <source>
        <strain evidence="5">KCTC 52344</strain>
    </source>
</reference>
<evidence type="ECO:0000259" key="3">
    <source>
        <dbReference type="Pfam" id="PF14607"/>
    </source>
</evidence>
<organism evidence="4 5">
    <name type="scientific">Emticicia soli</name>
    <dbReference type="NCBI Taxonomy" id="2027878"/>
    <lineage>
        <taxon>Bacteria</taxon>
        <taxon>Pseudomonadati</taxon>
        <taxon>Bacteroidota</taxon>
        <taxon>Cytophagia</taxon>
        <taxon>Cytophagales</taxon>
        <taxon>Leadbetterellaceae</taxon>
        <taxon>Emticicia</taxon>
    </lineage>
</organism>
<protein>
    <submittedName>
        <fullName evidence="4">SGNH/GDSL hydrolase family protein</fullName>
    </submittedName>
</protein>
<evidence type="ECO:0000256" key="1">
    <source>
        <dbReference type="SAM" id="SignalP"/>
    </source>
</evidence>
<dbReference type="Gene3D" id="3.40.50.1110">
    <property type="entry name" value="SGNH hydrolase"/>
    <property type="match status" value="1"/>
</dbReference>
<dbReference type="Pfam" id="PF14606">
    <property type="entry name" value="Lipase_GDSL_3"/>
    <property type="match status" value="1"/>
</dbReference>
<dbReference type="InterPro" id="IPR032740">
    <property type="entry name" value="GxDLY"/>
</dbReference>
<dbReference type="GO" id="GO:0016787">
    <property type="term" value="F:hydrolase activity"/>
    <property type="evidence" value="ECO:0007669"/>
    <property type="project" value="UniProtKB-KW"/>
</dbReference>
<dbReference type="Pfam" id="PF14607">
    <property type="entry name" value="GxDLY"/>
    <property type="match status" value="1"/>
</dbReference>
<dbReference type="Gene3D" id="2.60.120.260">
    <property type="entry name" value="Galactose-binding domain-like"/>
    <property type="match status" value="1"/>
</dbReference>
<accession>A0ABW5JEW2</accession>
<evidence type="ECO:0000259" key="2">
    <source>
        <dbReference type="Pfam" id="PF14606"/>
    </source>
</evidence>